<feature type="region of interest" description="Disordered" evidence="8">
    <location>
        <begin position="1849"/>
        <end position="1938"/>
    </location>
</feature>
<dbReference type="GO" id="GO:0006369">
    <property type="term" value="P:termination of RNA polymerase II transcription"/>
    <property type="evidence" value="ECO:0007669"/>
    <property type="project" value="TreeGrafter"/>
</dbReference>
<evidence type="ECO:0000313" key="10">
    <source>
        <dbReference type="EMBL" id="KAH8998588.1"/>
    </source>
</evidence>
<dbReference type="PANTHER" id="PTHR10887">
    <property type="entry name" value="DNA2/NAM7 HELICASE FAMILY"/>
    <property type="match status" value="1"/>
</dbReference>
<feature type="compositionally biased region" description="Low complexity" evidence="8">
    <location>
        <begin position="1874"/>
        <end position="1883"/>
    </location>
</feature>
<proteinExistence type="inferred from homology"/>
<evidence type="ECO:0000256" key="5">
    <source>
        <dbReference type="ARBA" id="ARBA00022840"/>
    </source>
</evidence>
<dbReference type="InterPro" id="IPR041679">
    <property type="entry name" value="DNA2/NAM7-like_C"/>
</dbReference>
<keyword evidence="7" id="KW-0175">Coiled coil</keyword>
<dbReference type="CDD" id="cd18808">
    <property type="entry name" value="SF1_C_Upf1"/>
    <property type="match status" value="1"/>
</dbReference>
<feature type="coiled-coil region" evidence="7">
    <location>
        <begin position="1413"/>
        <end position="1440"/>
    </location>
</feature>
<evidence type="ECO:0000256" key="3">
    <source>
        <dbReference type="ARBA" id="ARBA00022801"/>
    </source>
</evidence>
<keyword evidence="4" id="KW-0347">Helicase</keyword>
<dbReference type="SUPFAM" id="SSF52540">
    <property type="entry name" value="P-loop containing nucleoside triphosphate hydrolases"/>
    <property type="match status" value="1"/>
</dbReference>
<evidence type="ECO:0000256" key="7">
    <source>
        <dbReference type="SAM" id="Coils"/>
    </source>
</evidence>
<keyword evidence="5" id="KW-0067">ATP-binding</keyword>
<keyword evidence="3" id="KW-0378">Hydrolase</keyword>
<dbReference type="InterPro" id="IPR045055">
    <property type="entry name" value="DNA2/NAM7-like"/>
</dbReference>
<feature type="region of interest" description="Disordered" evidence="8">
    <location>
        <begin position="911"/>
        <end position="1021"/>
    </location>
</feature>
<dbReference type="InterPro" id="IPR041677">
    <property type="entry name" value="DNA2/NAM7_AAA_11"/>
</dbReference>
<evidence type="ECO:0000256" key="4">
    <source>
        <dbReference type="ARBA" id="ARBA00022806"/>
    </source>
</evidence>
<keyword evidence="11" id="KW-1185">Reference proteome</keyword>
<evidence type="ECO:0000259" key="9">
    <source>
        <dbReference type="SMART" id="SM00487"/>
    </source>
</evidence>
<comment type="caution">
    <text evidence="10">The sequence shown here is derived from an EMBL/GenBank/DDBJ whole genome shotgun (WGS) entry which is preliminary data.</text>
</comment>
<dbReference type="GO" id="GO:0005524">
    <property type="term" value="F:ATP binding"/>
    <property type="evidence" value="ECO:0007669"/>
    <property type="project" value="UniProtKB-KW"/>
</dbReference>
<feature type="compositionally biased region" description="Low complexity" evidence="8">
    <location>
        <begin position="917"/>
        <end position="929"/>
    </location>
</feature>
<dbReference type="InterPro" id="IPR027417">
    <property type="entry name" value="P-loop_NTPase"/>
</dbReference>
<dbReference type="GO" id="GO:0005694">
    <property type="term" value="C:chromosome"/>
    <property type="evidence" value="ECO:0007669"/>
    <property type="project" value="UniProtKB-ARBA"/>
</dbReference>
<evidence type="ECO:0000256" key="8">
    <source>
        <dbReference type="SAM" id="MobiDB-lite"/>
    </source>
</evidence>
<dbReference type="GO" id="GO:0003678">
    <property type="term" value="F:DNA helicase activity"/>
    <property type="evidence" value="ECO:0007669"/>
    <property type="project" value="UniProtKB-EC"/>
</dbReference>
<dbReference type="InterPro" id="IPR047187">
    <property type="entry name" value="SF1_C_Upf1"/>
</dbReference>
<evidence type="ECO:0000313" key="11">
    <source>
        <dbReference type="Proteomes" id="UP001201163"/>
    </source>
</evidence>
<evidence type="ECO:0000256" key="1">
    <source>
        <dbReference type="ARBA" id="ARBA00007913"/>
    </source>
</evidence>
<sequence length="1960" mass="218530">MLPVNIDDTKQVQVLLERLRSEPIGSEGSTDSVMKVIFDYLFKVPAAPSDGVYHWFCQRADSVTQEAAIFLIRLFAYDSQRVNDWRARMKTILTSCCDCVRGLQEAKRTSQETYLAAFPLKTRQTFMRTFNSWETTMFIDGLAACGISTEDTTSPAGVTLLDAPPALVYLALSNLDILLDSRVLSIIAAHTPPSEFTSWPPDPPPPGLFYLSLHQSPFIRRWVELQIMRCRNTPIPSETFVGPYLTAFGAVMDVLTKSKPAPTLSSDPTFPFSQDTASIWSGFVPILRLLPREFLRQGGASSVDLRHVVAGHLHDTGPQFADVLRCYVFLLRRLGADFWSKESSDYPQVIFDAIKDNPSFTDLTGDPGWKNNEPWLLVWFSDYLHSIWTWQIFDDVLVRMVDFLCEELQHERFQEVCPACMIAATDLLRTVLSKSESKTDSTRRSAVLHSLDIHVDRFVSVAFSRTYSSPEWVAARTSIRTLISQISRMDCQTISETISQLSRALSRHDSEIIVPDVRKQTWAKIFSSIQPNDSDAVLTMIPIAAQFAHLSPLTKSAFATVLNKQGSNAKVAFDEVNGALKVLRTGFSEVISKYTNNNSPEVTEALLRRPGVAKDVAVLMLCPSEDLQGAAQALVGQAFDVDGRVECFHAMLRNLLGDTLQGIFTFMETFSKYTAIVPEACDISKALVRCLTDVIEVLCSSPDSLLLDDELLKTDSGISLRAALPRFWALMTESISIIFRKTPLWSVYFDAEDMIRWMRDALIFGREMLAQWRTIEFASIRSMETSSRAPSRRKLSRVGKKMIDDLQQFLPELTKWLRLTDEELLHQSFALLQSLLDCFRETGVRPSELGVQKLTRHIEGSRGKEAKVQTRLDSARILKLEASLAAFEDDDDDIEFVSHENVVKTERPKYSIDKKTSAVSSARTSASDTKSNLTSLPSKVPRQSGSSTAKDQEKLPTESYVPRVQTASSRHALPKDPKLHPHAGKRLSSDDDSSDGGSGRESGLAALGKFQRTLQKKPTERRQMKMLELPNQMNQSALQRMRERDDARRRALRMKPDISRLHRTILSWNYEHNDPDPPSDDLKAPLIRVADRFSDYNHYQRVFEPLLLQECWAQILQSKEESKEMFESKIISRQFVDDFVTIDLAIIEPLKKGWFLSETDVILLRHPGGEHSMMGKVSNFKSNVFTQQPGNQRVAMGLQHAVQVSIRCYLGKKKDPGLQIGSTWRIGKVFSLSTLHREYAALMALPLYDCLEFILKPQLPKPLRLDHKEVEGTMTKYNVNEPQARAIVSALRTDGFTLVQGPPGTGKTSTICGLVQAFLSSRPQLISTNGTRQADKVVPKKVLLCAPSNAAIDEIANRLKEGVSGAGRRSVIPKVVRVGTDKTINVSVKDISLDNLVDQKLGSNQRGDSAGEIAALRSELETVRQSRQQKQTELAELHDNVAKGTALDEEIKRLNYRRVTIIKKLDRLRDQQKSDNRTLDAGRRKFRMEVLAEADVICATLSGSGHDVLEALEFDMIIIDEAAQAIELSSLIPLKYNVTRCVMVGDPQQLPPTVISQEASKYLYNQSLFVRLQKLDPDAVHLLSIQYRMHPDISQLPSRVFYKGLLKDGPNMAEKTARPWHESNLFGPYSFFNVVRGQESSGSSHSLMNQAEVQVAVALYGRLLKEFSSVDFNFRVGVVSMYRAQILELRRAFESRFGSGVINQVDFNTVDGFQGQEKDIIILSCVRAGPGLQNVGFLSDVRRMNVALTRARASLFVLGHCPTLERSDSTWKDIISDARARGFLVEADVGLFTAPKTKTKVVPPKPPSKPLSKTPINVQVVPDTLVAARNIGSQGAALSAPSQITLSPVKPSSVPAGPMPARKPASSLPPAPATLPAVPVTLPKSTDEVESGRAPVVPSESSARSGPKPTQNPPRLTQPVKRPKQAPNLFIPKKRHAPVTVLVGRRTKSARSATPFLKPA</sequence>
<dbReference type="InterPro" id="IPR024481">
    <property type="entry name" value="Helicase_Sen1_N"/>
</dbReference>
<dbReference type="SUPFAM" id="SSF48371">
    <property type="entry name" value="ARM repeat"/>
    <property type="match status" value="1"/>
</dbReference>
<dbReference type="FunFam" id="3.40.50.300:FF:000326">
    <property type="entry name" value="P-loop containing nucleoside triphosphate hydrolase"/>
    <property type="match status" value="1"/>
</dbReference>
<dbReference type="SMART" id="SM00487">
    <property type="entry name" value="DEXDc"/>
    <property type="match status" value="1"/>
</dbReference>
<comment type="similarity">
    <text evidence="1">Belongs to the DNA2/NAM7 helicase family.</text>
</comment>
<dbReference type="InterPro" id="IPR016024">
    <property type="entry name" value="ARM-type_fold"/>
</dbReference>
<dbReference type="Proteomes" id="UP001201163">
    <property type="component" value="Unassembled WGS sequence"/>
</dbReference>
<organism evidence="10 11">
    <name type="scientific">Lactarius akahatsu</name>
    <dbReference type="NCBI Taxonomy" id="416441"/>
    <lineage>
        <taxon>Eukaryota</taxon>
        <taxon>Fungi</taxon>
        <taxon>Dikarya</taxon>
        <taxon>Basidiomycota</taxon>
        <taxon>Agaricomycotina</taxon>
        <taxon>Agaricomycetes</taxon>
        <taxon>Russulales</taxon>
        <taxon>Russulaceae</taxon>
        <taxon>Lactarius</taxon>
    </lineage>
</organism>
<dbReference type="GO" id="GO:0001147">
    <property type="term" value="F:transcription termination site sequence-specific DNA binding"/>
    <property type="evidence" value="ECO:0007669"/>
    <property type="project" value="TreeGrafter"/>
</dbReference>
<protein>
    <submittedName>
        <fullName evidence="10">SEN1 N terminal-domain-containing protein</fullName>
    </submittedName>
</protein>
<dbReference type="PANTHER" id="PTHR10887:SF495">
    <property type="entry name" value="HELICASE SENATAXIN ISOFORM X1-RELATED"/>
    <property type="match status" value="1"/>
</dbReference>
<gene>
    <name evidence="10" type="ORF">EDB92DRAFT_1941394</name>
</gene>
<reference evidence="10" key="1">
    <citation type="submission" date="2022-01" db="EMBL/GenBank/DDBJ databases">
        <title>Comparative genomics reveals a dynamic genome evolution in the ectomycorrhizal milk-cap (Lactarius) mushrooms.</title>
        <authorList>
            <consortium name="DOE Joint Genome Institute"/>
            <person name="Lebreton A."/>
            <person name="Tang N."/>
            <person name="Kuo A."/>
            <person name="LaButti K."/>
            <person name="Drula E."/>
            <person name="Barry K."/>
            <person name="Clum A."/>
            <person name="Lipzen A."/>
            <person name="Mousain D."/>
            <person name="Ng V."/>
            <person name="Wang R."/>
            <person name="Wang X."/>
            <person name="Dai Y."/>
            <person name="Henrissat B."/>
            <person name="Grigoriev I.V."/>
            <person name="Guerin-Laguette A."/>
            <person name="Yu F."/>
            <person name="Martin F.M."/>
        </authorList>
    </citation>
    <scope>NUCLEOTIDE SEQUENCE</scope>
    <source>
        <strain evidence="10">QP</strain>
    </source>
</reference>
<dbReference type="Pfam" id="PF23576">
    <property type="entry name" value="SEN1_barrel"/>
    <property type="match status" value="1"/>
</dbReference>
<evidence type="ECO:0000256" key="6">
    <source>
        <dbReference type="ARBA" id="ARBA00048432"/>
    </source>
</evidence>
<dbReference type="InterPro" id="IPR056474">
    <property type="entry name" value="SEN1_barrel"/>
</dbReference>
<dbReference type="GO" id="GO:0016787">
    <property type="term" value="F:hydrolase activity"/>
    <property type="evidence" value="ECO:0007669"/>
    <property type="project" value="UniProtKB-KW"/>
</dbReference>
<feature type="domain" description="Helicase ATP-binding" evidence="9">
    <location>
        <begin position="1275"/>
        <end position="1586"/>
    </location>
</feature>
<keyword evidence="2" id="KW-0547">Nucleotide-binding</keyword>
<dbReference type="Pfam" id="PF13087">
    <property type="entry name" value="AAA_12"/>
    <property type="match status" value="1"/>
</dbReference>
<evidence type="ECO:0000256" key="2">
    <source>
        <dbReference type="ARBA" id="ARBA00022741"/>
    </source>
</evidence>
<accession>A0AAD4LT60</accession>
<dbReference type="GO" id="GO:0016604">
    <property type="term" value="C:nuclear body"/>
    <property type="evidence" value="ECO:0007669"/>
    <property type="project" value="TreeGrafter"/>
</dbReference>
<dbReference type="Gene3D" id="3.40.50.300">
    <property type="entry name" value="P-loop containing nucleotide triphosphate hydrolases"/>
    <property type="match status" value="2"/>
</dbReference>
<dbReference type="EMBL" id="JAKELL010000005">
    <property type="protein sequence ID" value="KAH8998588.1"/>
    <property type="molecule type" value="Genomic_DNA"/>
</dbReference>
<dbReference type="InterPro" id="IPR014001">
    <property type="entry name" value="Helicase_ATP-bd"/>
</dbReference>
<name>A0AAD4LT60_9AGAM</name>
<feature type="compositionally biased region" description="Polar residues" evidence="8">
    <location>
        <begin position="930"/>
        <end position="949"/>
    </location>
</feature>
<dbReference type="Pfam" id="PF12726">
    <property type="entry name" value="SEN1_N"/>
    <property type="match status" value="1"/>
</dbReference>
<dbReference type="Pfam" id="PF13086">
    <property type="entry name" value="AAA_11"/>
    <property type="match status" value="1"/>
</dbReference>
<dbReference type="CDD" id="cd18042">
    <property type="entry name" value="DEXXQc_SETX"/>
    <property type="match status" value="1"/>
</dbReference>
<comment type="catalytic activity">
    <reaction evidence="6">
        <text>ATP + H2O = ADP + phosphate + H(+)</text>
        <dbReference type="Rhea" id="RHEA:13065"/>
        <dbReference type="ChEBI" id="CHEBI:15377"/>
        <dbReference type="ChEBI" id="CHEBI:15378"/>
        <dbReference type="ChEBI" id="CHEBI:30616"/>
        <dbReference type="ChEBI" id="CHEBI:43474"/>
        <dbReference type="ChEBI" id="CHEBI:456216"/>
        <dbReference type="EC" id="3.6.4.12"/>
    </reaction>
    <physiologicalReaction direction="left-to-right" evidence="6">
        <dbReference type="Rhea" id="RHEA:13066"/>
    </physiologicalReaction>
</comment>